<dbReference type="SUPFAM" id="SSF57667">
    <property type="entry name" value="beta-beta-alpha zinc fingers"/>
    <property type="match status" value="2"/>
</dbReference>
<gene>
    <name evidence="11" type="ORF">Ocin01_10041</name>
</gene>
<dbReference type="EMBL" id="LJIJ01000519">
    <property type="protein sequence ID" value="ODM96642.1"/>
    <property type="molecule type" value="Genomic_DNA"/>
</dbReference>
<dbReference type="GO" id="GO:0008270">
    <property type="term" value="F:zinc ion binding"/>
    <property type="evidence" value="ECO:0007669"/>
    <property type="project" value="UniProtKB-KW"/>
</dbReference>
<dbReference type="GO" id="GO:0000978">
    <property type="term" value="F:RNA polymerase II cis-regulatory region sequence-specific DNA binding"/>
    <property type="evidence" value="ECO:0007669"/>
    <property type="project" value="TreeGrafter"/>
</dbReference>
<comment type="similarity">
    <text evidence="7">Belongs to the snail C2H2-type zinc-finger protein family.</text>
</comment>
<evidence type="ECO:0000259" key="10">
    <source>
        <dbReference type="PROSITE" id="PS50157"/>
    </source>
</evidence>
<dbReference type="GO" id="GO:0005634">
    <property type="term" value="C:nucleus"/>
    <property type="evidence" value="ECO:0007669"/>
    <property type="project" value="UniProtKB-SubCell"/>
</dbReference>
<evidence type="ECO:0000256" key="8">
    <source>
        <dbReference type="PROSITE-ProRule" id="PRU00042"/>
    </source>
</evidence>
<feature type="compositionally biased region" description="Polar residues" evidence="9">
    <location>
        <begin position="624"/>
        <end position="635"/>
    </location>
</feature>
<feature type="compositionally biased region" description="Polar residues" evidence="9">
    <location>
        <begin position="307"/>
        <end position="316"/>
    </location>
</feature>
<accession>A0A1D2MUP4</accession>
<keyword evidence="2" id="KW-0479">Metal-binding</keyword>
<evidence type="ECO:0000256" key="5">
    <source>
        <dbReference type="ARBA" id="ARBA00022833"/>
    </source>
</evidence>
<evidence type="ECO:0000256" key="4">
    <source>
        <dbReference type="ARBA" id="ARBA00022771"/>
    </source>
</evidence>
<evidence type="ECO:0000256" key="2">
    <source>
        <dbReference type="ARBA" id="ARBA00022723"/>
    </source>
</evidence>
<feature type="region of interest" description="Disordered" evidence="9">
    <location>
        <begin position="27"/>
        <end position="50"/>
    </location>
</feature>
<comment type="subcellular location">
    <subcellularLocation>
        <location evidence="1">Nucleus</location>
    </subcellularLocation>
</comment>
<feature type="compositionally biased region" description="Basic residues" evidence="9">
    <location>
        <begin position="607"/>
        <end position="623"/>
    </location>
</feature>
<keyword evidence="6" id="KW-0539">Nucleus</keyword>
<dbReference type="PANTHER" id="PTHR24388:SF54">
    <property type="entry name" value="PROTEIN ESCARGOT"/>
    <property type="match status" value="1"/>
</dbReference>
<keyword evidence="3" id="KW-0677">Repeat</keyword>
<dbReference type="STRING" id="48709.A0A1D2MUP4"/>
<proteinExistence type="inferred from homology"/>
<evidence type="ECO:0000256" key="3">
    <source>
        <dbReference type="ARBA" id="ARBA00022737"/>
    </source>
</evidence>
<feature type="region of interest" description="Disordered" evidence="9">
    <location>
        <begin position="298"/>
        <end position="321"/>
    </location>
</feature>
<evidence type="ECO:0000313" key="12">
    <source>
        <dbReference type="Proteomes" id="UP000094527"/>
    </source>
</evidence>
<feature type="non-terminal residue" evidence="11">
    <location>
        <position position="1"/>
    </location>
</feature>
<dbReference type="GO" id="GO:0000981">
    <property type="term" value="F:DNA-binding transcription factor activity, RNA polymerase II-specific"/>
    <property type="evidence" value="ECO:0007669"/>
    <property type="project" value="TreeGrafter"/>
</dbReference>
<evidence type="ECO:0000256" key="6">
    <source>
        <dbReference type="ARBA" id="ARBA00023242"/>
    </source>
</evidence>
<feature type="compositionally biased region" description="Low complexity" evidence="9">
    <location>
        <begin position="27"/>
        <end position="44"/>
    </location>
</feature>
<dbReference type="Pfam" id="PF00096">
    <property type="entry name" value="zf-C2H2"/>
    <property type="match status" value="2"/>
</dbReference>
<feature type="region of interest" description="Disordered" evidence="9">
    <location>
        <begin position="1"/>
        <end position="20"/>
    </location>
</feature>
<dbReference type="SMART" id="SM00355">
    <property type="entry name" value="ZnF_C2H2"/>
    <property type="match status" value="3"/>
</dbReference>
<protein>
    <submittedName>
        <fullName evidence="11">Putative zinc finger protein</fullName>
    </submittedName>
</protein>
<dbReference type="InterPro" id="IPR013087">
    <property type="entry name" value="Znf_C2H2_type"/>
</dbReference>
<keyword evidence="4 8" id="KW-0863">Zinc-finger</keyword>
<evidence type="ECO:0000256" key="9">
    <source>
        <dbReference type="SAM" id="MobiDB-lite"/>
    </source>
</evidence>
<keyword evidence="12" id="KW-1185">Reference proteome</keyword>
<evidence type="ECO:0000256" key="7">
    <source>
        <dbReference type="ARBA" id="ARBA00037948"/>
    </source>
</evidence>
<name>A0A1D2MUP4_ORCCI</name>
<sequence>TNMYSKGGFTSRGKIPGPASKTLFRSIAKSTKTTSQTSTSISNQGGSGMDAKNRSLTFASALTDCWNSSNTGNSSGSTNFSGNSTPNGNQERTSCLFCCNLVIIPNNSGSDKSNEKRSRMLKNLTFHMKLSSKDIPEQCSRTMFPFFKVCEEFVKQLWDFQGMLDKIRLKMSKLVTTIERTVVDGEILNPKIDRNSARQQKFMKLREMILQGYRNKLLVKQQIRDNLVLGNPISDFEPITNLKLERNEDIADDGRSFNSSLCPSPSSCGRSEETVDLTIMGEHDIIEELDVPEEIEIPEEPSSSTSYLASITPQVSTKRRDSMAMVPSYETGYDKQHFSIDDNDVDENDEHLNRVESAQDDDNSYWNQNNTQREEVVASYNENNCTLVISNIHGSDGASFTAETPSLVQIKQEMHTEDNENDEDVDIDVEGDDGSEAMQIDGESNDDIFMLEPRKRRLLFEGVEIYKCLGSKPGTEYLQCSICSHTLENPRRASKGDVTAYTKLKIHIQTAHPLAIPTRTQPPSKRTHGCSLCDEKFTNKETLREHQRTHPQQQQENFSECDICGRVIKRSSEFNLLLHKFSHKNDEERKAAIAANEKGTSSALLSKRLKARKTKKTNSKSKRGSQSLANTSNGDGSPKEIICEICNRTFPRKCYLTLHMRVHSSQKRWPNMNTAKGQEETVVERDAGPPVLQPQQVPVITYPPAQKKINILATNVATPRQNIGALEELCEAVEIVEAEANENVGGGGVSVVATIRNTGEAPAPILKREMTF</sequence>
<dbReference type="PROSITE" id="PS50157">
    <property type="entry name" value="ZINC_FINGER_C2H2_2"/>
    <property type="match status" value="2"/>
</dbReference>
<dbReference type="PROSITE" id="PS00028">
    <property type="entry name" value="ZINC_FINGER_C2H2_1"/>
    <property type="match status" value="2"/>
</dbReference>
<dbReference type="Proteomes" id="UP000094527">
    <property type="component" value="Unassembled WGS sequence"/>
</dbReference>
<dbReference type="Gene3D" id="3.30.160.60">
    <property type="entry name" value="Classic Zinc Finger"/>
    <property type="match status" value="2"/>
</dbReference>
<organism evidence="11 12">
    <name type="scientific">Orchesella cincta</name>
    <name type="common">Springtail</name>
    <name type="synonym">Podura cincta</name>
    <dbReference type="NCBI Taxonomy" id="48709"/>
    <lineage>
        <taxon>Eukaryota</taxon>
        <taxon>Metazoa</taxon>
        <taxon>Ecdysozoa</taxon>
        <taxon>Arthropoda</taxon>
        <taxon>Hexapoda</taxon>
        <taxon>Collembola</taxon>
        <taxon>Entomobryomorpha</taxon>
        <taxon>Entomobryoidea</taxon>
        <taxon>Orchesellidae</taxon>
        <taxon>Orchesellinae</taxon>
        <taxon>Orchesella</taxon>
    </lineage>
</organism>
<keyword evidence="5" id="KW-0862">Zinc</keyword>
<dbReference type="PANTHER" id="PTHR24388">
    <property type="entry name" value="ZINC FINGER PROTEIN"/>
    <property type="match status" value="1"/>
</dbReference>
<dbReference type="AlphaFoldDB" id="A0A1D2MUP4"/>
<feature type="domain" description="C2H2-type" evidence="10">
    <location>
        <begin position="641"/>
        <end position="668"/>
    </location>
</feature>
<evidence type="ECO:0000313" key="11">
    <source>
        <dbReference type="EMBL" id="ODM96642.1"/>
    </source>
</evidence>
<dbReference type="InterPro" id="IPR036236">
    <property type="entry name" value="Znf_C2H2_sf"/>
</dbReference>
<feature type="domain" description="C2H2-type" evidence="10">
    <location>
        <begin position="528"/>
        <end position="555"/>
    </location>
</feature>
<dbReference type="InterPro" id="IPR050527">
    <property type="entry name" value="Snail/Krueppel_Znf"/>
</dbReference>
<feature type="region of interest" description="Disordered" evidence="9">
    <location>
        <begin position="594"/>
        <end position="635"/>
    </location>
</feature>
<evidence type="ECO:0000256" key="1">
    <source>
        <dbReference type="ARBA" id="ARBA00004123"/>
    </source>
</evidence>
<comment type="caution">
    <text evidence="11">The sequence shown here is derived from an EMBL/GenBank/DDBJ whole genome shotgun (WGS) entry which is preliminary data.</text>
</comment>
<reference evidence="11 12" key="1">
    <citation type="journal article" date="2016" name="Genome Biol. Evol.">
        <title>Gene Family Evolution Reflects Adaptation to Soil Environmental Stressors in the Genome of the Collembolan Orchesella cincta.</title>
        <authorList>
            <person name="Faddeeva-Vakhrusheva A."/>
            <person name="Derks M.F."/>
            <person name="Anvar S.Y."/>
            <person name="Agamennone V."/>
            <person name="Suring W."/>
            <person name="Smit S."/>
            <person name="van Straalen N.M."/>
            <person name="Roelofs D."/>
        </authorList>
    </citation>
    <scope>NUCLEOTIDE SEQUENCE [LARGE SCALE GENOMIC DNA]</scope>
    <source>
        <tissue evidence="11">Mixed pool</tissue>
    </source>
</reference>